<gene>
    <name evidence="3" type="ORF">UXM345_LOCUS38205</name>
    <name evidence="2" type="ORF">XDN619_LOCUS22729</name>
</gene>
<comment type="caution">
    <text evidence="3">The sequence shown here is derived from an EMBL/GenBank/DDBJ whole genome shotgun (WGS) entry which is preliminary data.</text>
</comment>
<sequence>MNYSEKAAQDLRKLTDLTSHIDYDARYRSTSAGITANPHRSPIRNYSPSRSDIVQTSPTK</sequence>
<evidence type="ECO:0000256" key="1">
    <source>
        <dbReference type="SAM" id="MobiDB-lite"/>
    </source>
</evidence>
<reference evidence="3" key="1">
    <citation type="submission" date="2021-02" db="EMBL/GenBank/DDBJ databases">
        <authorList>
            <person name="Nowell W R."/>
        </authorList>
    </citation>
    <scope>NUCLEOTIDE SEQUENCE</scope>
</reference>
<evidence type="ECO:0000313" key="3">
    <source>
        <dbReference type="EMBL" id="CAF4400945.1"/>
    </source>
</evidence>
<feature type="region of interest" description="Disordered" evidence="1">
    <location>
        <begin position="31"/>
        <end position="60"/>
    </location>
</feature>
<dbReference type="EMBL" id="CAJNRG010010288">
    <property type="protein sequence ID" value="CAF2121104.1"/>
    <property type="molecule type" value="Genomic_DNA"/>
</dbReference>
<evidence type="ECO:0000313" key="2">
    <source>
        <dbReference type="EMBL" id="CAF2121104.1"/>
    </source>
</evidence>
<evidence type="ECO:0000313" key="4">
    <source>
        <dbReference type="Proteomes" id="UP000663842"/>
    </source>
</evidence>
<dbReference type="AlphaFoldDB" id="A0A820PCU3"/>
<feature type="non-terminal residue" evidence="3">
    <location>
        <position position="1"/>
    </location>
</feature>
<dbReference type="Proteomes" id="UP000663842">
    <property type="component" value="Unassembled WGS sequence"/>
</dbReference>
<accession>A0A820PCU3</accession>
<name>A0A820PCU3_9BILA</name>
<protein>
    <submittedName>
        <fullName evidence="3">Uncharacterized protein</fullName>
    </submittedName>
</protein>
<organism evidence="3 4">
    <name type="scientific">Rotaria magnacalcarata</name>
    <dbReference type="NCBI Taxonomy" id="392030"/>
    <lineage>
        <taxon>Eukaryota</taxon>
        <taxon>Metazoa</taxon>
        <taxon>Spiralia</taxon>
        <taxon>Gnathifera</taxon>
        <taxon>Rotifera</taxon>
        <taxon>Eurotatoria</taxon>
        <taxon>Bdelloidea</taxon>
        <taxon>Philodinida</taxon>
        <taxon>Philodinidae</taxon>
        <taxon>Rotaria</taxon>
    </lineage>
</organism>
<dbReference type="EMBL" id="CAJOBF010024798">
    <property type="protein sequence ID" value="CAF4400945.1"/>
    <property type="molecule type" value="Genomic_DNA"/>
</dbReference>
<proteinExistence type="predicted"/>
<feature type="compositionally biased region" description="Polar residues" evidence="1">
    <location>
        <begin position="44"/>
        <end position="60"/>
    </location>
</feature>
<dbReference type="Proteomes" id="UP000663887">
    <property type="component" value="Unassembled WGS sequence"/>
</dbReference>